<dbReference type="PANTHER" id="PTHR42648:SF28">
    <property type="entry name" value="TRANSPOSON-ENCODED PROTEIN WITH RIBONUCLEASE H-LIKE AND RETROVIRUS ZINC FINGER-LIKE DOMAINS"/>
    <property type="match status" value="1"/>
</dbReference>
<dbReference type="InterPro" id="IPR057670">
    <property type="entry name" value="SH3_retrovirus"/>
</dbReference>
<accession>A0A5D3DX90</accession>
<dbReference type="Gene3D" id="3.30.420.10">
    <property type="entry name" value="Ribonuclease H-like superfamily/Ribonuclease H"/>
    <property type="match status" value="1"/>
</dbReference>
<dbReference type="GO" id="GO:0003676">
    <property type="term" value="F:nucleic acid binding"/>
    <property type="evidence" value="ECO:0007669"/>
    <property type="project" value="InterPro"/>
</dbReference>
<organism evidence="3 4">
    <name type="scientific">Cucumis melo var. makuwa</name>
    <name type="common">Oriental melon</name>
    <dbReference type="NCBI Taxonomy" id="1194695"/>
    <lineage>
        <taxon>Eukaryota</taxon>
        <taxon>Viridiplantae</taxon>
        <taxon>Streptophyta</taxon>
        <taxon>Embryophyta</taxon>
        <taxon>Tracheophyta</taxon>
        <taxon>Spermatophyta</taxon>
        <taxon>Magnoliopsida</taxon>
        <taxon>eudicotyledons</taxon>
        <taxon>Gunneridae</taxon>
        <taxon>Pentapetalae</taxon>
        <taxon>rosids</taxon>
        <taxon>fabids</taxon>
        <taxon>Cucurbitales</taxon>
        <taxon>Cucurbitaceae</taxon>
        <taxon>Benincaseae</taxon>
        <taxon>Cucumis</taxon>
    </lineage>
</organism>
<proteinExistence type="predicted"/>
<name>A0A5D3DX90_CUCMM</name>
<dbReference type="AlphaFoldDB" id="A0A5D3DX90"/>
<protein>
    <submittedName>
        <fullName evidence="3">Retrovirus-related Pol polyprotein from transposon TNT 1-94</fullName>
    </submittedName>
</protein>
<dbReference type="InterPro" id="IPR036397">
    <property type="entry name" value="RNaseH_sf"/>
</dbReference>
<evidence type="ECO:0000313" key="4">
    <source>
        <dbReference type="Proteomes" id="UP000321947"/>
    </source>
</evidence>
<gene>
    <name evidence="3" type="ORF">E5676_scaffold289G00550</name>
</gene>
<dbReference type="PANTHER" id="PTHR42648">
    <property type="entry name" value="TRANSPOSASE, PUTATIVE-RELATED"/>
    <property type="match status" value="1"/>
</dbReference>
<dbReference type="EMBL" id="SSTD01002353">
    <property type="protein sequence ID" value="TYK28144.1"/>
    <property type="molecule type" value="Genomic_DNA"/>
</dbReference>
<evidence type="ECO:0000259" key="2">
    <source>
        <dbReference type="Pfam" id="PF25597"/>
    </source>
</evidence>
<comment type="caution">
    <text evidence="3">The sequence shown here is derived from an EMBL/GenBank/DDBJ whole genome shotgun (WGS) entry which is preliminary data.</text>
</comment>
<feature type="region of interest" description="Disordered" evidence="1">
    <location>
        <begin position="326"/>
        <end position="350"/>
    </location>
</feature>
<dbReference type="Proteomes" id="UP000321947">
    <property type="component" value="Unassembled WGS sequence"/>
</dbReference>
<reference evidence="3 4" key="1">
    <citation type="submission" date="2019-08" db="EMBL/GenBank/DDBJ databases">
        <title>Draft genome sequences of two oriental melons (Cucumis melo L. var makuwa).</title>
        <authorList>
            <person name="Kwon S.-Y."/>
        </authorList>
    </citation>
    <scope>NUCLEOTIDE SEQUENCE [LARGE SCALE GENOMIC DNA]</scope>
    <source>
        <strain evidence="4">cv. Chang Bougi</strain>
        <tissue evidence="3">Leaf</tissue>
    </source>
</reference>
<feature type="domain" description="Retroviral polymerase SH3-like" evidence="2">
    <location>
        <begin position="236"/>
        <end position="289"/>
    </location>
</feature>
<evidence type="ECO:0000313" key="3">
    <source>
        <dbReference type="EMBL" id="TYK28144.1"/>
    </source>
</evidence>
<sequence>MIRVIRRNRSQLDCLSVSFGYTTDQFVLGVPSGSPKTSFVPTGSQIVRVRERASSWVLLCRTLMGSEGKGRGKLASNREGSVTCHMGTQFCFRVYGGKETEARPSMNKGSTPKERGCAIFVGTLRYSKAGISLAQIQARSDSSFVFLLSRYDELGEQRLEPFAKDQEECGIVPQYTMLGKPKSLLGEALKTATYILNRVPSKAVAKTPYKLWTGKKPSIMHLHIWGCPVEDRTYRPNERKLDPRTISCYFVRHSKHSRSLKFYDPTSKSFFETGNAKFLENVEFEGEDNIKKVVFEEELVSLPNVGIDDIHTLIPDFTMEPIMQQDDNEVPKVQTQQSQEVPLRRSTREK</sequence>
<dbReference type="Pfam" id="PF25597">
    <property type="entry name" value="SH3_retrovirus"/>
    <property type="match status" value="1"/>
</dbReference>
<dbReference type="InterPro" id="IPR039537">
    <property type="entry name" value="Retrotran_Ty1/copia-like"/>
</dbReference>
<evidence type="ECO:0000256" key="1">
    <source>
        <dbReference type="SAM" id="MobiDB-lite"/>
    </source>
</evidence>